<reference evidence="3 4" key="2">
    <citation type="journal article" date="2007" name="BMC Biol.">
        <title>A 100%-complete sequence reveals unusually simple genomic features in the hot-spring red alga Cyanidioschyzon merolae.</title>
        <authorList>
            <person name="Nozaki H."/>
            <person name="Takano H."/>
            <person name="Misumi O."/>
            <person name="Terasawa K."/>
            <person name="Matsuzaki M."/>
            <person name="Maruyama S."/>
            <person name="Nishida K."/>
            <person name="Yagisawa F."/>
            <person name="Yoshida Y."/>
            <person name="Fujiwara T."/>
            <person name="Takio S."/>
            <person name="Tamura K."/>
            <person name="Chung S.J."/>
            <person name="Nakamura S."/>
            <person name="Kuroiwa H."/>
            <person name="Tanaka K."/>
            <person name="Sato N."/>
            <person name="Kuroiwa T."/>
        </authorList>
    </citation>
    <scope>NUCLEOTIDE SEQUENCE [LARGE SCALE GENOMIC DNA]</scope>
    <source>
        <strain evidence="3 4">10D</strain>
    </source>
</reference>
<dbReference type="Pfam" id="PF18126">
    <property type="entry name" value="Mitoc_mL59"/>
    <property type="match status" value="1"/>
</dbReference>
<dbReference type="RefSeq" id="XP_005539226.1">
    <property type="nucleotide sequence ID" value="XM_005539169.1"/>
</dbReference>
<gene>
    <name evidence="3" type="ORF">CYME_CMT201C</name>
</gene>
<dbReference type="Gramene" id="CMT201CT">
    <property type="protein sequence ID" value="CMT201CT"/>
    <property type="gene ID" value="CMT201C"/>
</dbReference>
<dbReference type="EMBL" id="AP006502">
    <property type="protein sequence ID" value="BAM83190.1"/>
    <property type="molecule type" value="Genomic_DNA"/>
</dbReference>
<feature type="compositionally biased region" description="Polar residues" evidence="1">
    <location>
        <begin position="287"/>
        <end position="299"/>
    </location>
</feature>
<dbReference type="PANTHER" id="PTHR36781">
    <property type="entry name" value="OS05G0114600 PROTEIN"/>
    <property type="match status" value="1"/>
</dbReference>
<dbReference type="AlphaFoldDB" id="M1V7K9"/>
<evidence type="ECO:0000256" key="1">
    <source>
        <dbReference type="SAM" id="MobiDB-lite"/>
    </source>
</evidence>
<protein>
    <recommendedName>
        <fullName evidence="2">Large ribosomal subunit protein mL59 domain-containing protein</fullName>
    </recommendedName>
</protein>
<accession>M1V7K9</accession>
<name>M1V7K9_CYAM1</name>
<dbReference type="PANTHER" id="PTHR36781:SF1">
    <property type="entry name" value="OS05G0114600 PROTEIN"/>
    <property type="match status" value="1"/>
</dbReference>
<keyword evidence="4" id="KW-1185">Reference proteome</keyword>
<dbReference type="OrthoDB" id="6247992at2759"/>
<evidence type="ECO:0000259" key="2">
    <source>
        <dbReference type="Pfam" id="PF18126"/>
    </source>
</evidence>
<dbReference type="HOGENOM" id="CLU_904175_0_0_1"/>
<organism evidence="3 4">
    <name type="scientific">Cyanidioschyzon merolae (strain NIES-3377 / 10D)</name>
    <name type="common">Unicellular red alga</name>
    <dbReference type="NCBI Taxonomy" id="280699"/>
    <lineage>
        <taxon>Eukaryota</taxon>
        <taxon>Rhodophyta</taxon>
        <taxon>Bangiophyceae</taxon>
        <taxon>Cyanidiales</taxon>
        <taxon>Cyanidiaceae</taxon>
        <taxon>Cyanidioschyzon</taxon>
    </lineage>
</organism>
<evidence type="ECO:0000313" key="4">
    <source>
        <dbReference type="Proteomes" id="UP000007014"/>
    </source>
</evidence>
<dbReference type="KEGG" id="cme:CYME_CMT201C"/>
<proteinExistence type="predicted"/>
<feature type="domain" description="Large ribosomal subunit protein mL59" evidence="2">
    <location>
        <begin position="119"/>
        <end position="223"/>
    </location>
</feature>
<dbReference type="InterPro" id="IPR040922">
    <property type="entry name" value="Ribosomal_mL59_dom"/>
</dbReference>
<evidence type="ECO:0000313" key="3">
    <source>
        <dbReference type="EMBL" id="BAM83190.1"/>
    </source>
</evidence>
<feature type="region of interest" description="Disordered" evidence="1">
    <location>
        <begin position="285"/>
        <end position="308"/>
    </location>
</feature>
<sequence length="308" mass="34705">MLGGVGRVWGLLVRRARSSAAGVKEPGSADVVAGKLFALTTLPASHPHASRRLLPVNVKAVEAAKKRLPPGMLPQVIERPLTEREALWRQARLLDDSAQPDSLRVGGLTDALTSNTRVVWRPPKVTARQRAYLRRQCLLRGVPWPFDIPRKKLGVVIHTESLAKSEPSSRTKTVSVATLEEIGAEMYLRYLRKGHKWERERAFRQALIAERMKEMDQLIQQCRAERRALRLGKVIGGKKPKKHELIELVTRDIEERALAIPAGMKRRAELVRVLPSRTMRLTKWPLNASTETSTRGNVSRSEREKRGS</sequence>
<reference evidence="3 4" key="1">
    <citation type="journal article" date="2004" name="Nature">
        <title>Genome sequence of the ultrasmall unicellular red alga Cyanidioschyzon merolae 10D.</title>
        <authorList>
            <person name="Matsuzaki M."/>
            <person name="Misumi O."/>
            <person name="Shin-i T."/>
            <person name="Maruyama S."/>
            <person name="Takahara M."/>
            <person name="Miyagishima S."/>
            <person name="Mori T."/>
            <person name="Nishida K."/>
            <person name="Yagisawa F."/>
            <person name="Nishida K."/>
            <person name="Yoshida Y."/>
            <person name="Nishimura Y."/>
            <person name="Nakao S."/>
            <person name="Kobayashi T."/>
            <person name="Momoyama Y."/>
            <person name="Higashiyama T."/>
            <person name="Minoda A."/>
            <person name="Sano M."/>
            <person name="Nomoto H."/>
            <person name="Oishi K."/>
            <person name="Hayashi H."/>
            <person name="Ohta F."/>
            <person name="Nishizaka S."/>
            <person name="Haga S."/>
            <person name="Miura S."/>
            <person name="Morishita T."/>
            <person name="Kabeya Y."/>
            <person name="Terasawa K."/>
            <person name="Suzuki Y."/>
            <person name="Ishii Y."/>
            <person name="Asakawa S."/>
            <person name="Takano H."/>
            <person name="Ohta N."/>
            <person name="Kuroiwa H."/>
            <person name="Tanaka K."/>
            <person name="Shimizu N."/>
            <person name="Sugano S."/>
            <person name="Sato N."/>
            <person name="Nozaki H."/>
            <person name="Ogasawara N."/>
            <person name="Kohara Y."/>
            <person name="Kuroiwa T."/>
        </authorList>
    </citation>
    <scope>NUCLEOTIDE SEQUENCE [LARGE SCALE GENOMIC DNA]</scope>
    <source>
        <strain evidence="3 4">10D</strain>
    </source>
</reference>
<dbReference type="Proteomes" id="UP000007014">
    <property type="component" value="Chromosome 20"/>
</dbReference>
<dbReference type="GeneID" id="16997708"/>